<proteinExistence type="predicted"/>
<feature type="transmembrane region" description="Helical" evidence="1">
    <location>
        <begin position="49"/>
        <end position="70"/>
    </location>
</feature>
<keyword evidence="3" id="KW-1185">Reference proteome</keyword>
<dbReference type="Proteomes" id="UP000515703">
    <property type="component" value="Chromosome"/>
</dbReference>
<dbReference type="EMBL" id="AP023368">
    <property type="protein sequence ID" value="BCJ98486.1"/>
    <property type="molecule type" value="Genomic_DNA"/>
</dbReference>
<organism evidence="2 3">
    <name type="scientific">Anaerocolumna chitinilytica</name>
    <dbReference type="NCBI Taxonomy" id="1727145"/>
    <lineage>
        <taxon>Bacteria</taxon>
        <taxon>Bacillati</taxon>
        <taxon>Bacillota</taxon>
        <taxon>Clostridia</taxon>
        <taxon>Lachnospirales</taxon>
        <taxon>Lachnospiraceae</taxon>
        <taxon>Anaerocolumna</taxon>
    </lineage>
</organism>
<dbReference type="RefSeq" id="WP_185258813.1">
    <property type="nucleotide sequence ID" value="NZ_AP023368.1"/>
</dbReference>
<dbReference type="KEGG" id="acht:bsdcttw_15270"/>
<keyword evidence="1" id="KW-1133">Transmembrane helix</keyword>
<reference evidence="2 3" key="1">
    <citation type="submission" date="2020-08" db="EMBL/GenBank/DDBJ databases">
        <title>Draft genome sequencing of an Anaerocolumna strain isolated from anoxic soil subjected to BSD treatment.</title>
        <authorList>
            <person name="Uek A."/>
            <person name="Tonouchi A."/>
        </authorList>
    </citation>
    <scope>NUCLEOTIDE SEQUENCE [LARGE SCALE GENOMIC DNA]</scope>
    <source>
        <strain evidence="2 3">CTTW</strain>
    </source>
</reference>
<evidence type="ECO:0000256" key="1">
    <source>
        <dbReference type="SAM" id="Phobius"/>
    </source>
</evidence>
<evidence type="ECO:0000313" key="2">
    <source>
        <dbReference type="EMBL" id="BCJ98486.1"/>
    </source>
</evidence>
<gene>
    <name evidence="2" type="ORF">bsdcttw_15270</name>
</gene>
<accession>A0A7I8DQC9</accession>
<feature type="transmembrane region" description="Helical" evidence="1">
    <location>
        <begin position="12"/>
        <end position="37"/>
    </location>
</feature>
<reference evidence="2 3" key="2">
    <citation type="submission" date="2020-08" db="EMBL/GenBank/DDBJ databases">
        <authorList>
            <person name="Ueki A."/>
            <person name="Tonouchi A."/>
        </authorList>
    </citation>
    <scope>NUCLEOTIDE SEQUENCE [LARGE SCALE GENOMIC DNA]</scope>
    <source>
        <strain evidence="2 3">CTTW</strain>
    </source>
</reference>
<keyword evidence="1" id="KW-0472">Membrane</keyword>
<feature type="transmembrane region" description="Helical" evidence="1">
    <location>
        <begin position="91"/>
        <end position="114"/>
    </location>
</feature>
<dbReference type="AlphaFoldDB" id="A0A7I8DQC9"/>
<name>A0A7I8DQC9_9FIRM</name>
<protein>
    <submittedName>
        <fullName evidence="2">Uncharacterized protein</fullName>
    </submittedName>
</protein>
<keyword evidence="1" id="KW-0812">Transmembrane</keyword>
<sequence>MKRYKKRKEFSLWVWIALFLLFVAVMIGVCYLISWHYHFQYMHVLENVGILLLAAGGLSFFGDISIRSNVKDNQTKLNSEWSRGLSEDLKLAAGSRVFSIILGIAGLILLVIPIL</sequence>
<evidence type="ECO:0000313" key="3">
    <source>
        <dbReference type="Proteomes" id="UP000515703"/>
    </source>
</evidence>